<evidence type="ECO:0000313" key="4">
    <source>
        <dbReference type="EMBL" id="MBP2016837.1"/>
    </source>
</evidence>
<feature type="domain" description="Calcineurin-like phosphoesterase" evidence="3">
    <location>
        <begin position="60"/>
        <end position="143"/>
    </location>
</feature>
<dbReference type="Proteomes" id="UP001519289">
    <property type="component" value="Unassembled WGS sequence"/>
</dbReference>
<dbReference type="Gene3D" id="3.60.21.10">
    <property type="match status" value="1"/>
</dbReference>
<keyword evidence="2" id="KW-0378">Hydrolase</keyword>
<reference evidence="4 5" key="1">
    <citation type="submission" date="2021-03" db="EMBL/GenBank/DDBJ databases">
        <title>Genomic Encyclopedia of Type Strains, Phase IV (KMG-IV): sequencing the most valuable type-strain genomes for metagenomic binning, comparative biology and taxonomic classification.</title>
        <authorList>
            <person name="Goeker M."/>
        </authorList>
    </citation>
    <scope>NUCLEOTIDE SEQUENCE [LARGE SCALE GENOMIC DNA]</scope>
    <source>
        <strain evidence="4 5">DSM 27138</strain>
    </source>
</reference>
<dbReference type="Pfam" id="PF00149">
    <property type="entry name" value="Metallophos"/>
    <property type="match status" value="1"/>
</dbReference>
<accession>A0ABS4JMR3</accession>
<dbReference type="SUPFAM" id="SSF56300">
    <property type="entry name" value="Metallo-dependent phosphatases"/>
    <property type="match status" value="1"/>
</dbReference>
<gene>
    <name evidence="4" type="ORF">J2Z79_000210</name>
</gene>
<evidence type="ECO:0000313" key="5">
    <source>
        <dbReference type="Proteomes" id="UP001519289"/>
    </source>
</evidence>
<dbReference type="InterPro" id="IPR004843">
    <property type="entry name" value="Calcineurin-like_PHP"/>
</dbReference>
<organism evidence="4 5">
    <name type="scientific">Symbiobacterium terraclitae</name>
    <dbReference type="NCBI Taxonomy" id="557451"/>
    <lineage>
        <taxon>Bacteria</taxon>
        <taxon>Bacillati</taxon>
        <taxon>Bacillota</taxon>
        <taxon>Clostridia</taxon>
        <taxon>Eubacteriales</taxon>
        <taxon>Symbiobacteriaceae</taxon>
        <taxon>Symbiobacterium</taxon>
    </lineage>
</organism>
<keyword evidence="1" id="KW-0479">Metal-binding</keyword>
<dbReference type="InterPro" id="IPR029052">
    <property type="entry name" value="Metallo-depent_PP-like"/>
</dbReference>
<dbReference type="PANTHER" id="PTHR31302">
    <property type="entry name" value="TRANSMEMBRANE PROTEIN WITH METALLOPHOSPHOESTERASE DOMAIN-RELATED"/>
    <property type="match status" value="1"/>
</dbReference>
<evidence type="ECO:0000259" key="3">
    <source>
        <dbReference type="Pfam" id="PF00149"/>
    </source>
</evidence>
<evidence type="ECO:0000256" key="1">
    <source>
        <dbReference type="ARBA" id="ARBA00022723"/>
    </source>
</evidence>
<dbReference type="PANTHER" id="PTHR31302:SF31">
    <property type="entry name" value="PHOSPHODIESTERASE YAEI"/>
    <property type="match status" value="1"/>
</dbReference>
<protein>
    <submittedName>
        <fullName evidence="4">MPP superfamily phosphohydrolase</fullName>
    </submittedName>
</protein>
<keyword evidence="5" id="KW-1185">Reference proteome</keyword>
<sequence length="190" mass="20141">MGETDPRPLAGRITRRQLLQAGLVGALGLLGWAGVERTMLWVERVAVRVAAPTGPFPPLQVALLTDLHVGHWATHRLAERGVARTNRLAPDLVLLGGDLMHDDISDGELRATARTLAGLRAPLGVYAVLGNHDYGAGPARVQAALEDAGVFGLVNEGRRLPLGPGNLWLAGLDDCWEGRPDRCSAASPCS</sequence>
<comment type="caution">
    <text evidence="4">The sequence shown here is derived from an EMBL/GenBank/DDBJ whole genome shotgun (WGS) entry which is preliminary data.</text>
</comment>
<proteinExistence type="predicted"/>
<evidence type="ECO:0000256" key="2">
    <source>
        <dbReference type="ARBA" id="ARBA00022801"/>
    </source>
</evidence>
<name>A0ABS4JMR3_9FIRM</name>
<dbReference type="EMBL" id="JAGGLG010000001">
    <property type="protein sequence ID" value="MBP2016837.1"/>
    <property type="molecule type" value="Genomic_DNA"/>
</dbReference>
<dbReference type="RefSeq" id="WP_209464978.1">
    <property type="nucleotide sequence ID" value="NZ_JAGGLG010000001.1"/>
</dbReference>
<dbReference type="InterPro" id="IPR051158">
    <property type="entry name" value="Metallophosphoesterase_sf"/>
</dbReference>